<evidence type="ECO:0000259" key="5">
    <source>
        <dbReference type="Pfam" id="PF17677"/>
    </source>
</evidence>
<accession>A0ABV3ZFQ3</accession>
<dbReference type="RefSeq" id="WP_369330096.1">
    <property type="nucleotide sequence ID" value="NZ_JAULBC010000004.1"/>
</dbReference>
<dbReference type="Pfam" id="PF07748">
    <property type="entry name" value="Glyco_hydro_38C"/>
    <property type="match status" value="1"/>
</dbReference>
<dbReference type="InterPro" id="IPR041147">
    <property type="entry name" value="GH38_C"/>
</dbReference>
<dbReference type="Proteomes" id="UP001560573">
    <property type="component" value="Unassembled WGS sequence"/>
</dbReference>
<evidence type="ECO:0000259" key="3">
    <source>
        <dbReference type="Pfam" id="PF07748"/>
    </source>
</evidence>
<feature type="chain" id="PRO_5047183547" evidence="1">
    <location>
        <begin position="31"/>
        <end position="1123"/>
    </location>
</feature>
<dbReference type="Pfam" id="PF17677">
    <property type="entry name" value="Glyco_hydro38C2"/>
    <property type="match status" value="1"/>
</dbReference>
<name>A0ABV3ZFQ3_9BACT</name>
<feature type="signal peptide" evidence="1">
    <location>
        <begin position="1"/>
        <end position="30"/>
    </location>
</feature>
<dbReference type="InterPro" id="IPR000602">
    <property type="entry name" value="Glyco_hydro_38_N"/>
</dbReference>
<reference evidence="6 7" key="1">
    <citation type="submission" date="2023-07" db="EMBL/GenBank/DDBJ databases">
        <authorList>
            <person name="Lian W.-H."/>
        </authorList>
    </citation>
    <scope>NUCLEOTIDE SEQUENCE [LARGE SCALE GENOMIC DNA]</scope>
    <source>
        <strain evidence="6 7">SYSU DXS3180</strain>
    </source>
</reference>
<dbReference type="InterPro" id="IPR029411">
    <property type="entry name" value="RG-lyase_III"/>
</dbReference>
<protein>
    <submittedName>
        <fullName evidence="6">Polysaccharide lyase family protein</fullName>
    </submittedName>
</protein>
<dbReference type="SUPFAM" id="SSF49785">
    <property type="entry name" value="Galactose-binding domain-like"/>
    <property type="match status" value="1"/>
</dbReference>
<evidence type="ECO:0000259" key="4">
    <source>
        <dbReference type="Pfam" id="PF14683"/>
    </source>
</evidence>
<comment type="caution">
    <text evidence="6">The sequence shown here is derived from an EMBL/GenBank/DDBJ whole genome shotgun (WGS) entry which is preliminary data.</text>
</comment>
<dbReference type="Gene3D" id="2.70.98.30">
    <property type="entry name" value="Golgi alpha-mannosidase II, domain 4"/>
    <property type="match status" value="1"/>
</dbReference>
<dbReference type="InterPro" id="IPR027291">
    <property type="entry name" value="Glyco_hydro_38_N_sf"/>
</dbReference>
<dbReference type="Pfam" id="PF14683">
    <property type="entry name" value="CBM-like"/>
    <property type="match status" value="1"/>
</dbReference>
<feature type="domain" description="Rhamnogalacturonan lyase" evidence="4">
    <location>
        <begin position="35"/>
        <end position="188"/>
    </location>
</feature>
<dbReference type="InterPro" id="IPR011682">
    <property type="entry name" value="Glyco_hydro_38_C"/>
</dbReference>
<evidence type="ECO:0000259" key="2">
    <source>
        <dbReference type="Pfam" id="PF01074"/>
    </source>
</evidence>
<dbReference type="Pfam" id="PF01074">
    <property type="entry name" value="Glyco_hydro_38N"/>
    <property type="match status" value="1"/>
</dbReference>
<keyword evidence="7" id="KW-1185">Reference proteome</keyword>
<evidence type="ECO:0000256" key="1">
    <source>
        <dbReference type="SAM" id="SignalP"/>
    </source>
</evidence>
<dbReference type="Gene3D" id="2.60.120.260">
    <property type="entry name" value="Galactose-binding domain-like"/>
    <property type="match status" value="1"/>
</dbReference>
<dbReference type="CDD" id="cd10791">
    <property type="entry name" value="GH38N_AMII_like_1"/>
    <property type="match status" value="1"/>
</dbReference>
<sequence length="1123" mass="123355">MFKQKATATLKTIVLIVIVAIGSYSGTASAQQNLLWQIGGKQNKFALAPDQYSKFSKDGFFIVGKSSEQMDWPYCHPGPDDGWAGNRKHTFTVVFGLKNASSKSDAVFTVQLADVGRRSIKLLVTVNNNKHTVTVPRGASKAISGDTTGGKKYTFTVTIPSTEFIAGNNIISLTTESGSWMVYDNLRLTAPAEITAQAVTPNITVAEATGLPFIQTKNNRSYQPVKLMLTNTGDQANLTAKLSRRLSQNIVVPTGYQQADILAPEVTKDSVISITLKKGGKVLLTQKVTVKPVTKMTIYVLPHSHTDIGYTEIQSAVEEKQINNLLTGIEYAEKTKNYPEGARFVWNVEGTYVADLFLQRMSEDKKAAFYNAVKNGSVALNGMYVNTLTGLCRPEELINLFKYSTELGNKCNVTIDAAMLSDVPGNTWGTVAAMARAGIKYFSNAPNNFDRIGDILVKWENKPFYWVSPSGKEKVLVWIPYRGYALSHGVSALNADFVSNYVGKLKEINFPYDISYIRWAGHGDNAVPDIEISDFVKDWSSKYTWPKFIITSTSKAFKTFEDKYGSTLPVEKGDWTGYWEDGAGSSSFETAQNRASSERLTQAETVWSMANSSKYPTADFENGWKHVSLYSEHTWGADISVSTPLSQKTIEQWEIKKSYATAADSISKVLLHRAYSGRGAQNTIDVLNTNSWAKTGLVIVSAQQSANGDVVKDAAGNVFPSQRLSTGELAFVAKDIAPFAAKRFTINNGVGFDATKVLATDNILDNGLIRVVVDKTSGAITSLRCMAIDNNFADSANGNYLNDFLFLRGNDVATIKRNGPVTIKVKESGPVMAVLSVQSEAPGANKLTREIRLVAGADYVEVANIVDKKPAELNPVPGDYAWANVGGKESLNFGFPFNVSRGVMNIDIPFGVMQPEKDQIPGSCKNWLETNRWVDVSNDNFGITWSSLDAPLIQVGGVTANLLGGQTNPDVWRKKIDQTQTLYSWALNNHWETNYRAYQDGIITFRYAMRPHSQYDPAEATRFATALLQPLVVADATGNEQAESLLQLSSPNIIVTALKPADEGNAFIVTLFNPTDMKQQTALKWKYPVKSIVYSNTGEHILNKVADEITIDALEVVMLRVEK</sequence>
<dbReference type="SUPFAM" id="SSF88713">
    <property type="entry name" value="Glycoside hydrolase/deacetylase"/>
    <property type="match status" value="1"/>
</dbReference>
<dbReference type="PANTHER" id="PTHR46017:SF1">
    <property type="entry name" value="ALPHA-MANNOSIDASE 2C1"/>
    <property type="match status" value="1"/>
</dbReference>
<dbReference type="InterPro" id="IPR008979">
    <property type="entry name" value="Galactose-bd-like_sf"/>
</dbReference>
<keyword evidence="6" id="KW-0456">Lyase</keyword>
<dbReference type="SUPFAM" id="SSF74650">
    <property type="entry name" value="Galactose mutarotase-like"/>
    <property type="match status" value="1"/>
</dbReference>
<proteinExistence type="predicted"/>
<dbReference type="Gene3D" id="3.20.110.10">
    <property type="entry name" value="Glycoside hydrolase 38, N terminal domain"/>
    <property type="match status" value="1"/>
</dbReference>
<dbReference type="EMBL" id="JAULBC010000004">
    <property type="protein sequence ID" value="MEX6688687.1"/>
    <property type="molecule type" value="Genomic_DNA"/>
</dbReference>
<feature type="domain" description="Glycosyl hydrolases family 38 C-terminal" evidence="5">
    <location>
        <begin position="1052"/>
        <end position="1113"/>
    </location>
</feature>
<feature type="domain" description="Glycoside hydrolase family 38 N-terminal" evidence="2">
    <location>
        <begin position="297"/>
        <end position="562"/>
    </location>
</feature>
<feature type="domain" description="Glycosyl hydrolase family 38 C-terminal" evidence="3">
    <location>
        <begin position="764"/>
        <end position="944"/>
    </location>
</feature>
<evidence type="ECO:0000313" key="6">
    <source>
        <dbReference type="EMBL" id="MEX6688687.1"/>
    </source>
</evidence>
<dbReference type="GO" id="GO:0016829">
    <property type="term" value="F:lyase activity"/>
    <property type="evidence" value="ECO:0007669"/>
    <property type="project" value="UniProtKB-KW"/>
</dbReference>
<gene>
    <name evidence="6" type="ORF">QTN47_14325</name>
</gene>
<dbReference type="PANTHER" id="PTHR46017">
    <property type="entry name" value="ALPHA-MANNOSIDASE 2C1"/>
    <property type="match status" value="1"/>
</dbReference>
<organism evidence="6 7">
    <name type="scientific">Danxiaibacter flavus</name>
    <dbReference type="NCBI Taxonomy" id="3049108"/>
    <lineage>
        <taxon>Bacteria</taxon>
        <taxon>Pseudomonadati</taxon>
        <taxon>Bacteroidota</taxon>
        <taxon>Chitinophagia</taxon>
        <taxon>Chitinophagales</taxon>
        <taxon>Chitinophagaceae</taxon>
        <taxon>Danxiaibacter</taxon>
    </lineage>
</organism>
<evidence type="ECO:0000313" key="7">
    <source>
        <dbReference type="Proteomes" id="UP001560573"/>
    </source>
</evidence>
<dbReference type="InterPro" id="IPR011330">
    <property type="entry name" value="Glyco_hydro/deAcase_b/a-brl"/>
</dbReference>
<keyword evidence="1" id="KW-0732">Signal</keyword>
<dbReference type="InterPro" id="IPR011013">
    <property type="entry name" value="Gal_mutarotase_sf_dom"/>
</dbReference>